<name>A0A166X0H0_9AGAM</name>
<protein>
    <recommendedName>
        <fullName evidence="2">non-specific serine/threonine protein kinase</fullName>
        <ecNumber evidence="2">2.7.11.1</ecNumber>
    </recommendedName>
</protein>
<keyword evidence="4" id="KW-0808">Transferase</keyword>
<gene>
    <name evidence="13" type="ORF">FIBSPDRAFT_846413</name>
</gene>
<organism evidence="13 14">
    <name type="scientific">Athelia psychrophila</name>
    <dbReference type="NCBI Taxonomy" id="1759441"/>
    <lineage>
        <taxon>Eukaryota</taxon>
        <taxon>Fungi</taxon>
        <taxon>Dikarya</taxon>
        <taxon>Basidiomycota</taxon>
        <taxon>Agaricomycotina</taxon>
        <taxon>Agaricomycetes</taxon>
        <taxon>Agaricomycetidae</taxon>
        <taxon>Atheliales</taxon>
        <taxon>Atheliaceae</taxon>
        <taxon>Athelia</taxon>
    </lineage>
</organism>
<keyword evidence="5 10" id="KW-0547">Nucleotide-binding</keyword>
<feature type="domain" description="Protein kinase" evidence="12">
    <location>
        <begin position="120"/>
        <end position="383"/>
    </location>
</feature>
<evidence type="ECO:0000256" key="10">
    <source>
        <dbReference type="PROSITE-ProRule" id="PRU10141"/>
    </source>
</evidence>
<feature type="binding site" evidence="10">
    <location>
        <position position="149"/>
    </location>
    <ligand>
        <name>ATP</name>
        <dbReference type="ChEBI" id="CHEBI:30616"/>
    </ligand>
</feature>
<dbReference type="FunFam" id="1.10.510.10:FF:000833">
    <property type="entry name" value="AGC family protein kinase"/>
    <property type="match status" value="1"/>
</dbReference>
<dbReference type="SMART" id="SM00220">
    <property type="entry name" value="S_TKc"/>
    <property type="match status" value="1"/>
</dbReference>
<feature type="region of interest" description="Disordered" evidence="11">
    <location>
        <begin position="29"/>
        <end position="112"/>
    </location>
</feature>
<dbReference type="PANTHER" id="PTHR24356">
    <property type="entry name" value="SERINE/THREONINE-PROTEIN KINASE"/>
    <property type="match status" value="1"/>
</dbReference>
<evidence type="ECO:0000256" key="1">
    <source>
        <dbReference type="ARBA" id="ARBA00010006"/>
    </source>
</evidence>
<dbReference type="Pfam" id="PF00069">
    <property type="entry name" value="Pkinase"/>
    <property type="match status" value="1"/>
</dbReference>
<evidence type="ECO:0000256" key="4">
    <source>
        <dbReference type="ARBA" id="ARBA00022679"/>
    </source>
</evidence>
<dbReference type="Proteomes" id="UP000076532">
    <property type="component" value="Unassembled WGS sequence"/>
</dbReference>
<evidence type="ECO:0000256" key="5">
    <source>
        <dbReference type="ARBA" id="ARBA00022741"/>
    </source>
</evidence>
<keyword evidence="3" id="KW-0723">Serine/threonine-protein kinase</keyword>
<dbReference type="PROSITE" id="PS00108">
    <property type="entry name" value="PROTEIN_KINASE_ST"/>
    <property type="match status" value="1"/>
</dbReference>
<feature type="compositionally biased region" description="Low complexity" evidence="11">
    <location>
        <begin position="30"/>
        <end position="40"/>
    </location>
</feature>
<dbReference type="GO" id="GO:0004674">
    <property type="term" value="F:protein serine/threonine kinase activity"/>
    <property type="evidence" value="ECO:0007669"/>
    <property type="project" value="UniProtKB-KW"/>
</dbReference>
<evidence type="ECO:0000256" key="11">
    <source>
        <dbReference type="SAM" id="MobiDB-lite"/>
    </source>
</evidence>
<keyword evidence="14" id="KW-1185">Reference proteome</keyword>
<reference evidence="13 14" key="1">
    <citation type="journal article" date="2016" name="Mol. Biol. Evol.">
        <title>Comparative Genomics of Early-Diverging Mushroom-Forming Fungi Provides Insights into the Origins of Lignocellulose Decay Capabilities.</title>
        <authorList>
            <person name="Nagy L.G."/>
            <person name="Riley R."/>
            <person name="Tritt A."/>
            <person name="Adam C."/>
            <person name="Daum C."/>
            <person name="Floudas D."/>
            <person name="Sun H."/>
            <person name="Yadav J.S."/>
            <person name="Pangilinan J."/>
            <person name="Larsson K.H."/>
            <person name="Matsuura K."/>
            <person name="Barry K."/>
            <person name="Labutti K."/>
            <person name="Kuo R."/>
            <person name="Ohm R.A."/>
            <person name="Bhattacharya S.S."/>
            <person name="Shirouzu T."/>
            <person name="Yoshinaga Y."/>
            <person name="Martin F.M."/>
            <person name="Grigoriev I.V."/>
            <person name="Hibbett D.S."/>
        </authorList>
    </citation>
    <scope>NUCLEOTIDE SEQUENCE [LARGE SCALE GENOMIC DNA]</scope>
    <source>
        <strain evidence="13 14">CBS 109695</strain>
    </source>
</reference>
<dbReference type="Gene3D" id="3.30.200.20">
    <property type="entry name" value="Phosphorylase Kinase, domain 1"/>
    <property type="match status" value="1"/>
</dbReference>
<accession>A0A166X0H0</accession>
<dbReference type="InterPro" id="IPR008271">
    <property type="entry name" value="Ser/Thr_kinase_AS"/>
</dbReference>
<dbReference type="OrthoDB" id="347657at2759"/>
<comment type="similarity">
    <text evidence="1">Belongs to the protein kinase superfamily. AGC Ser/Thr protein kinase family. PDPK1 subfamily.</text>
</comment>
<dbReference type="PANTHER" id="PTHR24356:SF163">
    <property type="entry name" value="3-PHOSPHOINOSITIDE-DEPENDENT PROTEIN KINASE 1-RELATED"/>
    <property type="match status" value="1"/>
</dbReference>
<feature type="compositionally biased region" description="Polar residues" evidence="11">
    <location>
        <begin position="102"/>
        <end position="112"/>
    </location>
</feature>
<dbReference type="EMBL" id="KV417480">
    <property type="protein sequence ID" value="KZP34302.1"/>
    <property type="molecule type" value="Genomic_DNA"/>
</dbReference>
<dbReference type="AlphaFoldDB" id="A0A166X0H0"/>
<evidence type="ECO:0000256" key="9">
    <source>
        <dbReference type="ARBA" id="ARBA00048679"/>
    </source>
</evidence>
<keyword evidence="6" id="KW-0418">Kinase</keyword>
<evidence type="ECO:0000313" key="13">
    <source>
        <dbReference type="EMBL" id="KZP34302.1"/>
    </source>
</evidence>
<dbReference type="InterPro" id="IPR011009">
    <property type="entry name" value="Kinase-like_dom_sf"/>
</dbReference>
<dbReference type="PROSITE" id="PS00107">
    <property type="entry name" value="PROTEIN_KINASE_ATP"/>
    <property type="match status" value="1"/>
</dbReference>
<feature type="compositionally biased region" description="Low complexity" evidence="11">
    <location>
        <begin position="500"/>
        <end position="512"/>
    </location>
</feature>
<dbReference type="InterPro" id="IPR011993">
    <property type="entry name" value="PH-like_dom_sf"/>
</dbReference>
<evidence type="ECO:0000259" key="12">
    <source>
        <dbReference type="PROSITE" id="PS50011"/>
    </source>
</evidence>
<sequence length="710" mass="77487">MISVGTAQASTGALYTPTLADISRNASVISSSSSSSSTSSLALNTPPVRPRPVRTFSSPRNASPAASPRNNSRPPAYLTGDMGYNDGSPNLSVEAKRDAARTRSQSRNRSINGRLTAEDFEFGEELGEGSYSTVKRATLYTTGQEYAIKILDKGHLKRYGKLDTALAEKNTLVRLGSGHPGIVRLHSTFQDDWSLFFVLDLARNGEMQSRISRLGSLSTECTRYYSAQIVDALDYMHMKDVIHRDLKPENLLLDDDFRIKITDFGTGKLLGPGEQTAKTFVGTSQYVSPELLEANETSKSSDLWALGCIIYQMMAGRFTFTGLSDYLTWQKIKQVEYSFPDGFDEQAKDLVQKLIVRDPLQRLGAGAPGTNLSMQALREHPFLSTINWKTLWTDPAPPLEAGLVKREHPIAGHDQNWEDVGATWDDIAGDSDEDDSTDGIRWADDAVGPSYITGGGKVVELNGESTVEEGPMGEIATYRRSPLRMERHEEEDAETVMGQESPPSGTSPPSESVTDVGGTEPIDLPSARAGTGSSGSSSESGSPMEKLGAALEAIKMSRGRNRIPTPLQGNGVQPIDWTSVLLPDEKIVFSGPVEERALRRRASRLIPIQVSPLKPKSRQLILTSRRLVCVKQRDRGVISVKHELLAQAPKIVSAKDKNHIVGVEAKSSKEFVVMTSGKSQTYAAPDAEVASSWIDQIRAIFEAKQPVQQT</sequence>
<evidence type="ECO:0000313" key="14">
    <source>
        <dbReference type="Proteomes" id="UP000076532"/>
    </source>
</evidence>
<keyword evidence="7 10" id="KW-0067">ATP-binding</keyword>
<proteinExistence type="inferred from homology"/>
<evidence type="ECO:0000256" key="6">
    <source>
        <dbReference type="ARBA" id="ARBA00022777"/>
    </source>
</evidence>
<evidence type="ECO:0000256" key="2">
    <source>
        <dbReference type="ARBA" id="ARBA00012513"/>
    </source>
</evidence>
<dbReference type="SUPFAM" id="SSF50729">
    <property type="entry name" value="PH domain-like"/>
    <property type="match status" value="1"/>
</dbReference>
<feature type="region of interest" description="Disordered" evidence="11">
    <location>
        <begin position="462"/>
        <end position="545"/>
    </location>
</feature>
<dbReference type="CDD" id="cd05581">
    <property type="entry name" value="STKc_PDK1"/>
    <property type="match status" value="1"/>
</dbReference>
<dbReference type="InterPro" id="IPR039046">
    <property type="entry name" value="PDPK1"/>
</dbReference>
<dbReference type="SUPFAM" id="SSF56112">
    <property type="entry name" value="Protein kinase-like (PK-like)"/>
    <property type="match status" value="1"/>
</dbReference>
<evidence type="ECO:0000256" key="3">
    <source>
        <dbReference type="ARBA" id="ARBA00022527"/>
    </source>
</evidence>
<dbReference type="GO" id="GO:0005524">
    <property type="term" value="F:ATP binding"/>
    <property type="evidence" value="ECO:0007669"/>
    <property type="project" value="UniProtKB-UniRule"/>
</dbReference>
<comment type="catalytic activity">
    <reaction evidence="9">
        <text>L-seryl-[protein] + ATP = O-phospho-L-seryl-[protein] + ADP + H(+)</text>
        <dbReference type="Rhea" id="RHEA:17989"/>
        <dbReference type="Rhea" id="RHEA-COMP:9863"/>
        <dbReference type="Rhea" id="RHEA-COMP:11604"/>
        <dbReference type="ChEBI" id="CHEBI:15378"/>
        <dbReference type="ChEBI" id="CHEBI:29999"/>
        <dbReference type="ChEBI" id="CHEBI:30616"/>
        <dbReference type="ChEBI" id="CHEBI:83421"/>
        <dbReference type="ChEBI" id="CHEBI:456216"/>
        <dbReference type="EC" id="2.7.11.1"/>
    </reaction>
</comment>
<dbReference type="Gene3D" id="2.30.29.30">
    <property type="entry name" value="Pleckstrin-homology domain (PH domain)/Phosphotyrosine-binding domain (PTB)"/>
    <property type="match status" value="1"/>
</dbReference>
<dbReference type="PROSITE" id="PS50011">
    <property type="entry name" value="PROTEIN_KINASE_DOM"/>
    <property type="match status" value="1"/>
</dbReference>
<dbReference type="InterPro" id="IPR000719">
    <property type="entry name" value="Prot_kinase_dom"/>
</dbReference>
<dbReference type="GO" id="GO:0035556">
    <property type="term" value="P:intracellular signal transduction"/>
    <property type="evidence" value="ECO:0007669"/>
    <property type="project" value="TreeGrafter"/>
</dbReference>
<evidence type="ECO:0000256" key="7">
    <source>
        <dbReference type="ARBA" id="ARBA00022840"/>
    </source>
</evidence>
<evidence type="ECO:0000256" key="8">
    <source>
        <dbReference type="ARBA" id="ARBA00047899"/>
    </source>
</evidence>
<dbReference type="Gene3D" id="1.10.510.10">
    <property type="entry name" value="Transferase(Phosphotransferase) domain 1"/>
    <property type="match status" value="1"/>
</dbReference>
<dbReference type="InterPro" id="IPR050236">
    <property type="entry name" value="Ser_Thr_kinase_AGC"/>
</dbReference>
<dbReference type="InterPro" id="IPR017441">
    <property type="entry name" value="Protein_kinase_ATP_BS"/>
</dbReference>
<dbReference type="STRING" id="436010.A0A166X0H0"/>
<feature type="compositionally biased region" description="Low complexity" evidence="11">
    <location>
        <begin position="530"/>
        <end position="542"/>
    </location>
</feature>
<comment type="catalytic activity">
    <reaction evidence="8">
        <text>L-threonyl-[protein] + ATP = O-phospho-L-threonyl-[protein] + ADP + H(+)</text>
        <dbReference type="Rhea" id="RHEA:46608"/>
        <dbReference type="Rhea" id="RHEA-COMP:11060"/>
        <dbReference type="Rhea" id="RHEA-COMP:11605"/>
        <dbReference type="ChEBI" id="CHEBI:15378"/>
        <dbReference type="ChEBI" id="CHEBI:30013"/>
        <dbReference type="ChEBI" id="CHEBI:30616"/>
        <dbReference type="ChEBI" id="CHEBI:61977"/>
        <dbReference type="ChEBI" id="CHEBI:456216"/>
        <dbReference type="EC" id="2.7.11.1"/>
    </reaction>
</comment>
<feature type="compositionally biased region" description="Low complexity" evidence="11">
    <location>
        <begin position="53"/>
        <end position="76"/>
    </location>
</feature>
<dbReference type="EC" id="2.7.11.1" evidence="2"/>